<reference evidence="1 2" key="1">
    <citation type="submission" date="2017-04" db="EMBL/GenBank/DDBJ databases">
        <title>Genome Sequence of the Model Brown-Rot Fungus Postia placenta SB12.</title>
        <authorList>
            <consortium name="DOE Joint Genome Institute"/>
            <person name="Gaskell J."/>
            <person name="Kersten P."/>
            <person name="Larrondo L.F."/>
            <person name="Canessa P."/>
            <person name="Martinez D."/>
            <person name="Hibbett D."/>
            <person name="Schmoll M."/>
            <person name="Kubicek C.P."/>
            <person name="Martinez A.T."/>
            <person name="Yadav J."/>
            <person name="Master E."/>
            <person name="Magnuson J.K."/>
            <person name="James T."/>
            <person name="Yaver D."/>
            <person name="Berka R."/>
            <person name="Labutti K."/>
            <person name="Lipzen A."/>
            <person name="Aerts A."/>
            <person name="Barry K."/>
            <person name="Henrissat B."/>
            <person name="Blanchette R."/>
            <person name="Grigoriev I."/>
            <person name="Cullen D."/>
        </authorList>
    </citation>
    <scope>NUCLEOTIDE SEQUENCE [LARGE SCALE GENOMIC DNA]</scope>
    <source>
        <strain evidence="1 2">MAD-698-R-SB12</strain>
    </source>
</reference>
<keyword evidence="2" id="KW-1185">Reference proteome</keyword>
<name>A0A1X6MMB7_9APHY</name>
<accession>A0A1X6MMB7</accession>
<protein>
    <recommendedName>
        <fullName evidence="3">F-box domain-containing protein</fullName>
    </recommendedName>
</protein>
<dbReference type="OrthoDB" id="2805423at2759"/>
<dbReference type="AlphaFoldDB" id="A0A1X6MMB7"/>
<evidence type="ECO:0000313" key="1">
    <source>
        <dbReference type="EMBL" id="OSX57505.1"/>
    </source>
</evidence>
<dbReference type="GeneID" id="36324874"/>
<proteinExistence type="predicted"/>
<dbReference type="EMBL" id="KZ110608">
    <property type="protein sequence ID" value="OSX57505.1"/>
    <property type="molecule type" value="Genomic_DNA"/>
</dbReference>
<dbReference type="RefSeq" id="XP_024334299.1">
    <property type="nucleotide sequence ID" value="XM_024479924.1"/>
</dbReference>
<organism evidence="1 2">
    <name type="scientific">Postia placenta MAD-698-R-SB12</name>
    <dbReference type="NCBI Taxonomy" id="670580"/>
    <lineage>
        <taxon>Eukaryota</taxon>
        <taxon>Fungi</taxon>
        <taxon>Dikarya</taxon>
        <taxon>Basidiomycota</taxon>
        <taxon>Agaricomycotina</taxon>
        <taxon>Agaricomycetes</taxon>
        <taxon>Polyporales</taxon>
        <taxon>Adustoporiaceae</taxon>
        <taxon>Rhodonia</taxon>
    </lineage>
</organism>
<gene>
    <name evidence="1" type="ORF">POSPLADRAFT_1050135</name>
</gene>
<evidence type="ECO:0000313" key="2">
    <source>
        <dbReference type="Proteomes" id="UP000194127"/>
    </source>
</evidence>
<evidence type="ECO:0008006" key="3">
    <source>
        <dbReference type="Google" id="ProtNLM"/>
    </source>
</evidence>
<sequence>MARLSVVSEQLISTASILQKIAEYLPLQDARSMSATSRRFYIAARRRVHRQLHIMNSAMLEKACMLYTPLGVASDLLLLVRELDLTFSGAVGRRVVFAPQLAVLLISAKNVRHLSLDFAESWIQGSSEVAAALVNIDNLAHVEFHDAGYHTLGVIHHMHSRPLSIGICNQPRTRDVDRPSRGQPISLLQTVKSLAPHEAVHSVRIALSKLAPAGDADAPLPAWRCINVRYLEVDLWRCTRPHAILLQRAFPELRHIHVLTSPWRSVDEPEVDLLETPLPGWPRLDTVSGWPRPLLESGLSCTTHHLQLLHSDDAPCLAEDAVNLLMRTAPAVLTFKYDNPLGHQASFRESNSWSILKDVAGRVRVIVFGMTDIVVNPFAWMQHMLKGCAETDVICIMIHGLYPVDVSNFEERYAALIAIHMPSLRCFALSFDRDIEKRPIFPTGGFPCEPSWRWWRMKESKTSGRMVPERVNDFVGERVATYLFSPEYNPDINLDGFGGQVVYFVVQPFVPARIVLPPVNPNLTWDSDNHVRGRSRR</sequence>
<dbReference type="Proteomes" id="UP000194127">
    <property type="component" value="Unassembled WGS sequence"/>
</dbReference>